<evidence type="ECO:0000256" key="3">
    <source>
        <dbReference type="ARBA" id="ARBA00023163"/>
    </source>
</evidence>
<dbReference type="Pfam" id="PF08448">
    <property type="entry name" value="PAS_4"/>
    <property type="match status" value="1"/>
</dbReference>
<dbReference type="InterPro" id="IPR020449">
    <property type="entry name" value="Tscrpt_reg_AraC-type_HTH"/>
</dbReference>
<dbReference type="EMBL" id="MLJW01000611">
    <property type="protein sequence ID" value="OIQ84528.1"/>
    <property type="molecule type" value="Genomic_DNA"/>
</dbReference>
<dbReference type="Gene3D" id="3.30.450.20">
    <property type="entry name" value="PAS domain"/>
    <property type="match status" value="1"/>
</dbReference>
<dbReference type="PRINTS" id="PR00032">
    <property type="entry name" value="HTHARAC"/>
</dbReference>
<keyword evidence="1" id="KW-0805">Transcription regulation</keyword>
<dbReference type="PROSITE" id="PS00041">
    <property type="entry name" value="HTH_ARAC_FAMILY_1"/>
    <property type="match status" value="1"/>
</dbReference>
<dbReference type="InterPro" id="IPR050204">
    <property type="entry name" value="AraC_XylS_family_regulators"/>
</dbReference>
<proteinExistence type="predicted"/>
<name>A0A1J5QM95_9ZZZZ</name>
<keyword evidence="3" id="KW-0804">Transcription</keyword>
<keyword evidence="2" id="KW-0238">DNA-binding</keyword>
<evidence type="ECO:0000256" key="2">
    <source>
        <dbReference type="ARBA" id="ARBA00023125"/>
    </source>
</evidence>
<dbReference type="SUPFAM" id="SSF55785">
    <property type="entry name" value="PYP-like sensor domain (PAS domain)"/>
    <property type="match status" value="1"/>
</dbReference>
<dbReference type="InterPro" id="IPR035965">
    <property type="entry name" value="PAS-like_dom_sf"/>
</dbReference>
<dbReference type="Gene3D" id="1.10.10.60">
    <property type="entry name" value="Homeodomain-like"/>
    <property type="match status" value="1"/>
</dbReference>
<accession>A0A1J5QM95</accession>
<dbReference type="GO" id="GO:0003700">
    <property type="term" value="F:DNA-binding transcription factor activity"/>
    <property type="evidence" value="ECO:0007669"/>
    <property type="project" value="InterPro"/>
</dbReference>
<dbReference type="PROSITE" id="PS01124">
    <property type="entry name" value="HTH_ARAC_FAMILY_2"/>
    <property type="match status" value="1"/>
</dbReference>
<feature type="domain" description="HTH araC/xylS-type" evidence="4">
    <location>
        <begin position="122"/>
        <end position="220"/>
    </location>
</feature>
<dbReference type="InterPro" id="IPR009057">
    <property type="entry name" value="Homeodomain-like_sf"/>
</dbReference>
<evidence type="ECO:0000259" key="4">
    <source>
        <dbReference type="PROSITE" id="PS01124"/>
    </source>
</evidence>
<dbReference type="InterPro" id="IPR018060">
    <property type="entry name" value="HTH_AraC"/>
</dbReference>
<dbReference type="SMART" id="SM00342">
    <property type="entry name" value="HTH_ARAC"/>
    <property type="match status" value="1"/>
</dbReference>
<dbReference type="Pfam" id="PF12833">
    <property type="entry name" value="HTH_18"/>
    <property type="match status" value="1"/>
</dbReference>
<dbReference type="InterPro" id="IPR013656">
    <property type="entry name" value="PAS_4"/>
</dbReference>
<organism evidence="5">
    <name type="scientific">mine drainage metagenome</name>
    <dbReference type="NCBI Taxonomy" id="410659"/>
    <lineage>
        <taxon>unclassified sequences</taxon>
        <taxon>metagenomes</taxon>
        <taxon>ecological metagenomes</taxon>
    </lineage>
</organism>
<gene>
    <name evidence="5" type="primary">btr_7</name>
    <name evidence="5" type="ORF">GALL_336440</name>
</gene>
<dbReference type="PANTHER" id="PTHR46796">
    <property type="entry name" value="HTH-TYPE TRANSCRIPTIONAL ACTIVATOR RHAS-RELATED"/>
    <property type="match status" value="1"/>
</dbReference>
<dbReference type="AlphaFoldDB" id="A0A1J5QM95"/>
<comment type="caution">
    <text evidence="5">The sequence shown here is derived from an EMBL/GenBank/DDBJ whole genome shotgun (WGS) entry which is preliminary data.</text>
</comment>
<reference evidence="5" key="1">
    <citation type="submission" date="2016-10" db="EMBL/GenBank/DDBJ databases">
        <title>Sequence of Gallionella enrichment culture.</title>
        <authorList>
            <person name="Poehlein A."/>
            <person name="Muehling M."/>
            <person name="Daniel R."/>
        </authorList>
    </citation>
    <scope>NUCLEOTIDE SEQUENCE</scope>
</reference>
<dbReference type="InterPro" id="IPR018062">
    <property type="entry name" value="HTH_AraC-typ_CS"/>
</dbReference>
<evidence type="ECO:0000313" key="5">
    <source>
        <dbReference type="EMBL" id="OIQ84528.1"/>
    </source>
</evidence>
<protein>
    <submittedName>
        <fullName evidence="5">HTH-type transcriptional activator Btr</fullName>
    </submittedName>
</protein>
<evidence type="ECO:0000256" key="1">
    <source>
        <dbReference type="ARBA" id="ARBA00023015"/>
    </source>
</evidence>
<sequence>MDELSTTMFCAKDVTGRYVAVNQVFVNRTSERSRRSVIGRRADDLFAPELAAHYTVQDDEILATGRPLLRELELIRRPGGDPGWYLTSKVPVRADGVVVGLVSVSEDLRTYDTADTAVSSLSRVVALLHDQVHRPVSVAEMAEAAGCSPSTLDRRIRKVFGLSPRQLVLRTRIDHATSLLSSTELPIAEIAHRTGFYDQAAFTRTFGRLTGGTPAQYRRRSG</sequence>
<dbReference type="SUPFAM" id="SSF46689">
    <property type="entry name" value="Homeodomain-like"/>
    <property type="match status" value="2"/>
</dbReference>
<dbReference type="GO" id="GO:0043565">
    <property type="term" value="F:sequence-specific DNA binding"/>
    <property type="evidence" value="ECO:0007669"/>
    <property type="project" value="InterPro"/>
</dbReference>